<keyword evidence="1" id="KW-0812">Transmembrane</keyword>
<keyword evidence="1" id="KW-0472">Membrane</keyword>
<organism evidence="2">
    <name type="scientific">Cyanophora sudae</name>
    <dbReference type="NCBI Taxonomy" id="1522369"/>
    <lineage>
        <taxon>Eukaryota</taxon>
        <taxon>Glaucocystophyceae</taxon>
        <taxon>Cyanophorales</taxon>
        <taxon>Cyanophoraceae</taxon>
        <taxon>Cyanophora</taxon>
    </lineage>
</organism>
<gene>
    <name evidence="2" type="primary">sdh4</name>
</gene>
<reference evidence="2" key="2">
    <citation type="submission" date="2020-08" db="EMBL/GenBank/DDBJ databases">
        <authorList>
            <person name="Russell S.R."/>
            <person name="Jackson C."/>
            <person name="Reyes-Prieto A."/>
        </authorList>
    </citation>
    <scope>NUCLEOTIDE SEQUENCE</scope>
    <source>
        <strain evidence="2">NIES-764</strain>
    </source>
</reference>
<protein>
    <submittedName>
        <fullName evidence="2">Succinate dehydrogenase subunit 4</fullName>
    </submittedName>
</protein>
<reference evidence="2" key="1">
    <citation type="journal article" date="2020" name="J. Eukaryot. Microbiol.">
        <title>High Sequence Divergence but Limited Architectural Rearrangements in Organelle Genomes of Cyanophora (Glaucophyta) Species.</title>
        <authorList>
            <person name="Russell S."/>
            <person name="Jackson C."/>
            <person name="Reyes-Prieto A."/>
        </authorList>
    </citation>
    <scope>NUCLEOTIDE SEQUENCE</scope>
    <source>
        <strain evidence="2">NIES-764</strain>
    </source>
</reference>
<feature type="transmembrane region" description="Helical" evidence="1">
    <location>
        <begin position="66"/>
        <end position="90"/>
    </location>
</feature>
<sequence>MNLFNNLQLGKIEWYTQKVTSLFLISPLILMVNYVFMLFFFCFLHLELGFHSILEDYYQNTLLRILVDFLFKLVLIFVYGIFCCTLILLLI</sequence>
<feature type="transmembrane region" description="Helical" evidence="1">
    <location>
        <begin position="21"/>
        <end position="46"/>
    </location>
</feature>
<dbReference type="GeneID" id="63648374"/>
<keyword evidence="2" id="KW-0496">Mitochondrion</keyword>
<geneLocation type="mitochondrion" evidence="2"/>
<evidence type="ECO:0000256" key="1">
    <source>
        <dbReference type="SAM" id="Phobius"/>
    </source>
</evidence>
<dbReference type="InterPro" id="IPR034804">
    <property type="entry name" value="SQR/QFR_C/D"/>
</dbReference>
<name>A0A873WZ12_9EUKA</name>
<evidence type="ECO:0000313" key="2">
    <source>
        <dbReference type="EMBL" id="QPB15080.1"/>
    </source>
</evidence>
<dbReference type="SUPFAM" id="SSF81343">
    <property type="entry name" value="Fumarate reductase respiratory complex transmembrane subunits"/>
    <property type="match status" value="1"/>
</dbReference>
<dbReference type="GO" id="GO:0016020">
    <property type="term" value="C:membrane"/>
    <property type="evidence" value="ECO:0007669"/>
    <property type="project" value="InterPro"/>
</dbReference>
<proteinExistence type="predicted"/>
<dbReference type="Gene3D" id="1.20.1300.10">
    <property type="entry name" value="Fumarate reductase/succinate dehydrogenase, transmembrane subunit"/>
    <property type="match status" value="1"/>
</dbReference>
<dbReference type="RefSeq" id="YP_010041732.1">
    <property type="nucleotide sequence ID" value="NC_054208.1"/>
</dbReference>
<keyword evidence="1" id="KW-1133">Transmembrane helix</keyword>
<dbReference type="EMBL" id="MT919637">
    <property type="protein sequence ID" value="QPB15080.1"/>
    <property type="molecule type" value="Genomic_DNA"/>
</dbReference>
<dbReference type="AlphaFoldDB" id="A0A873WZ12"/>
<accession>A0A873WZ12</accession>